<evidence type="ECO:0000313" key="2">
    <source>
        <dbReference type="Proteomes" id="UP000198666"/>
    </source>
</evidence>
<protein>
    <recommendedName>
        <fullName evidence="3">STAS domain-containing protein</fullName>
    </recommendedName>
</protein>
<dbReference type="Proteomes" id="UP000198666">
    <property type="component" value="Unassembled WGS sequence"/>
</dbReference>
<accession>A0A1G6LM64</accession>
<reference evidence="2" key="1">
    <citation type="submission" date="2016-10" db="EMBL/GenBank/DDBJ databases">
        <authorList>
            <person name="Varghese N."/>
            <person name="Submissions S."/>
        </authorList>
    </citation>
    <scope>NUCLEOTIDE SEQUENCE [LARGE SCALE GENOMIC DNA]</scope>
    <source>
        <strain evidence="2">DSM 21620</strain>
    </source>
</reference>
<evidence type="ECO:0000313" key="1">
    <source>
        <dbReference type="EMBL" id="SDC44323.1"/>
    </source>
</evidence>
<dbReference type="RefSeq" id="WP_093726249.1">
    <property type="nucleotide sequence ID" value="NZ_FMZB01000002.1"/>
</dbReference>
<gene>
    <name evidence="1" type="ORF">SAMN05421663_102436</name>
</gene>
<organism evidence="1 2">
    <name type="scientific">Terribacillus halophilus</name>
    <dbReference type="NCBI Taxonomy" id="361279"/>
    <lineage>
        <taxon>Bacteria</taxon>
        <taxon>Bacillati</taxon>
        <taxon>Bacillota</taxon>
        <taxon>Bacilli</taxon>
        <taxon>Bacillales</taxon>
        <taxon>Bacillaceae</taxon>
        <taxon>Terribacillus</taxon>
    </lineage>
</organism>
<name>A0A1G6LM64_9BACI</name>
<sequence>MAVIHESDILQIKKDDENNALVIKFSGFAQKDKAGSFVSIYQDAVSKVTPSTINLIIDSTELKTFHQEILPVLTKSYELYMSSGFKKVIMVNPKDIAAKMQLARVARSAQFNGVFVDSIDEAYSLSEQ</sequence>
<proteinExistence type="predicted"/>
<evidence type="ECO:0008006" key="3">
    <source>
        <dbReference type="Google" id="ProtNLM"/>
    </source>
</evidence>
<dbReference type="OrthoDB" id="2867965at2"/>
<keyword evidence="2" id="KW-1185">Reference proteome</keyword>
<dbReference type="EMBL" id="FMZB01000002">
    <property type="protein sequence ID" value="SDC44323.1"/>
    <property type="molecule type" value="Genomic_DNA"/>
</dbReference>
<dbReference type="AlphaFoldDB" id="A0A1G6LM64"/>